<dbReference type="PIRSF" id="PIRSF001221">
    <property type="entry name" value="Amidase_fungi"/>
    <property type="match status" value="1"/>
</dbReference>
<dbReference type="PANTHER" id="PTHR46072">
    <property type="entry name" value="AMIDASE-RELATED-RELATED"/>
    <property type="match status" value="1"/>
</dbReference>
<proteinExistence type="inferred from homology"/>
<evidence type="ECO:0000256" key="1">
    <source>
        <dbReference type="ARBA" id="ARBA00001311"/>
    </source>
</evidence>
<keyword evidence="4" id="KW-0378">Hydrolase</keyword>
<comment type="similarity">
    <text evidence="2">Belongs to the amidase family.</text>
</comment>
<evidence type="ECO:0000256" key="4">
    <source>
        <dbReference type="ARBA" id="ARBA00022801"/>
    </source>
</evidence>
<reference evidence="6 7" key="1">
    <citation type="journal article" date="2023" name="G3 (Bethesda)">
        <title>A chromosome-level genome assembly of Zasmidium syzygii isolated from banana leaves.</title>
        <authorList>
            <person name="van Westerhoven A.C."/>
            <person name="Mehrabi R."/>
            <person name="Talebi R."/>
            <person name="Steentjes M.B.F."/>
            <person name="Corcolon B."/>
            <person name="Chong P.A."/>
            <person name="Kema G.H.J."/>
            <person name="Seidl M.F."/>
        </authorList>
    </citation>
    <scope>NUCLEOTIDE SEQUENCE [LARGE SCALE GENOMIC DNA]</scope>
    <source>
        <strain evidence="6 7">P124</strain>
    </source>
</reference>
<dbReference type="InterPro" id="IPR036928">
    <property type="entry name" value="AS_sf"/>
</dbReference>
<evidence type="ECO:0000256" key="3">
    <source>
        <dbReference type="ARBA" id="ARBA00012922"/>
    </source>
</evidence>
<dbReference type="EMBL" id="JAXOVC010000006">
    <property type="protein sequence ID" value="KAK4500113.1"/>
    <property type="molecule type" value="Genomic_DNA"/>
</dbReference>
<dbReference type="InterPro" id="IPR020556">
    <property type="entry name" value="Amidase_CS"/>
</dbReference>
<dbReference type="EC" id="3.5.1.4" evidence="3"/>
<gene>
    <name evidence="6" type="ORF">PRZ48_008299</name>
</gene>
<protein>
    <recommendedName>
        <fullName evidence="3">amidase</fullName>
        <ecNumber evidence="3">3.5.1.4</ecNumber>
    </recommendedName>
</protein>
<sequence length="546" mass="58998">MADWEKKAAAKRDANLAKIPKEWLLPSEFQIGDETSHESVLDIPAKCGILTPEEVVVTQNFDAVSLAKVVQVGSLKAEGVAIAFCKRAAIAQQLTNCLTETFFDDAIKRGKWLDEYLAKHGKPVGPLHGLPISIKDPFNYTGVQSTLGMISYLDQPAAKENSALVDILLDLGAILYCKTNIPQTMMTADSHNNTFGRTLNPHRLSLGAGGSSGGEGALVALRGSVIGVGTDIGGSVRIPALVNGTYGFKPTPNRVPYGGQASVSRRGSPGFPAAAGPLTNAFEDLELFTRSVIEIRPWDRDATAIAYPWRTETANAKPSKLRIGYFEGDSQFPIHPPVRRALESAAKVLATAGHEVIPLQQAPSLETALGLSTDYWSLDNQHTSIQHIKNGGEPIIPSLANQGPTLTKKEAGYSMDDLFEINVKTGAYKASWNSLWVQNKLDVILCPGAETTAVPHDTFGIPPYTLVWNLLQYPGIVIPVGKADKAIDRDSLAGNDWKRKYKSEDIHGAPLSIQLVARSYQDEELIAASRVIDQCLKIADNTGLQK</sequence>
<name>A0ABR0EG75_ZASCE</name>
<evidence type="ECO:0000313" key="7">
    <source>
        <dbReference type="Proteomes" id="UP001305779"/>
    </source>
</evidence>
<keyword evidence="7" id="KW-1185">Reference proteome</keyword>
<dbReference type="Proteomes" id="UP001305779">
    <property type="component" value="Unassembled WGS sequence"/>
</dbReference>
<feature type="domain" description="Amidase" evidence="5">
    <location>
        <begin position="83"/>
        <end position="525"/>
    </location>
</feature>
<evidence type="ECO:0000259" key="5">
    <source>
        <dbReference type="Pfam" id="PF01425"/>
    </source>
</evidence>
<comment type="caution">
    <text evidence="6">The sequence shown here is derived from an EMBL/GenBank/DDBJ whole genome shotgun (WGS) entry which is preliminary data.</text>
</comment>
<dbReference type="InterPro" id="IPR023631">
    <property type="entry name" value="Amidase_dom"/>
</dbReference>
<organism evidence="6 7">
    <name type="scientific">Zasmidium cellare</name>
    <name type="common">Wine cellar mold</name>
    <name type="synonym">Racodium cellare</name>
    <dbReference type="NCBI Taxonomy" id="395010"/>
    <lineage>
        <taxon>Eukaryota</taxon>
        <taxon>Fungi</taxon>
        <taxon>Dikarya</taxon>
        <taxon>Ascomycota</taxon>
        <taxon>Pezizomycotina</taxon>
        <taxon>Dothideomycetes</taxon>
        <taxon>Dothideomycetidae</taxon>
        <taxon>Mycosphaerellales</taxon>
        <taxon>Mycosphaerellaceae</taxon>
        <taxon>Zasmidium</taxon>
    </lineage>
</organism>
<accession>A0ABR0EG75</accession>
<dbReference type="Pfam" id="PF01425">
    <property type="entry name" value="Amidase"/>
    <property type="match status" value="1"/>
</dbReference>
<dbReference type="SUPFAM" id="SSF75304">
    <property type="entry name" value="Amidase signature (AS) enzymes"/>
    <property type="match status" value="1"/>
</dbReference>
<comment type="catalytic activity">
    <reaction evidence="1">
        <text>a monocarboxylic acid amide + H2O = a monocarboxylate + NH4(+)</text>
        <dbReference type="Rhea" id="RHEA:12020"/>
        <dbReference type="ChEBI" id="CHEBI:15377"/>
        <dbReference type="ChEBI" id="CHEBI:28938"/>
        <dbReference type="ChEBI" id="CHEBI:35757"/>
        <dbReference type="ChEBI" id="CHEBI:83628"/>
        <dbReference type="EC" id="3.5.1.4"/>
    </reaction>
</comment>
<dbReference type="Gene3D" id="3.90.1300.10">
    <property type="entry name" value="Amidase signature (AS) domain"/>
    <property type="match status" value="1"/>
</dbReference>
<evidence type="ECO:0000256" key="2">
    <source>
        <dbReference type="ARBA" id="ARBA00009199"/>
    </source>
</evidence>
<dbReference type="PANTHER" id="PTHR46072:SF3">
    <property type="entry name" value="AMIDASE"/>
    <property type="match status" value="1"/>
</dbReference>
<dbReference type="PROSITE" id="PS00571">
    <property type="entry name" value="AMIDASES"/>
    <property type="match status" value="1"/>
</dbReference>
<evidence type="ECO:0000313" key="6">
    <source>
        <dbReference type="EMBL" id="KAK4500113.1"/>
    </source>
</evidence>